<evidence type="ECO:0000256" key="6">
    <source>
        <dbReference type="ARBA" id="ARBA00023136"/>
    </source>
</evidence>
<comment type="similarity">
    <text evidence="2 9">Belongs to the calreticulin family.</text>
</comment>
<dbReference type="EMBL" id="HE612869">
    <property type="protein sequence ID" value="CCE65798.1"/>
    <property type="molecule type" value="Genomic_DNA"/>
</dbReference>
<gene>
    <name evidence="10" type="primary">TPHA0N00170</name>
    <name evidence="10" type="ordered locus">TPHA_0N00170</name>
</gene>
<evidence type="ECO:0000256" key="7">
    <source>
        <dbReference type="ARBA" id="ARBA00023186"/>
    </source>
</evidence>
<dbReference type="Pfam" id="PF00262">
    <property type="entry name" value="Calreticulin"/>
    <property type="match status" value="1"/>
</dbReference>
<organism evidence="10 11">
    <name type="scientific">Tetrapisispora phaffii (strain ATCC 24235 / CBS 4417 / NBRC 1672 / NRRL Y-8282 / UCD 70-5)</name>
    <name type="common">Yeast</name>
    <name type="synonym">Fabospora phaffii</name>
    <dbReference type="NCBI Taxonomy" id="1071381"/>
    <lineage>
        <taxon>Eukaryota</taxon>
        <taxon>Fungi</taxon>
        <taxon>Dikarya</taxon>
        <taxon>Ascomycota</taxon>
        <taxon>Saccharomycotina</taxon>
        <taxon>Saccharomycetes</taxon>
        <taxon>Saccharomycetales</taxon>
        <taxon>Saccharomycetaceae</taxon>
        <taxon>Tetrapisispora</taxon>
    </lineage>
</organism>
<dbReference type="SUPFAM" id="SSF49899">
    <property type="entry name" value="Concanavalin A-like lectins/glucanases"/>
    <property type="match status" value="1"/>
</dbReference>
<keyword evidence="3 9" id="KW-0812">Transmembrane</keyword>
<feature type="transmembrane region" description="Helical" evidence="9">
    <location>
        <begin position="505"/>
        <end position="525"/>
    </location>
</feature>
<evidence type="ECO:0000256" key="9">
    <source>
        <dbReference type="RuleBase" id="RU362126"/>
    </source>
</evidence>
<dbReference type="GO" id="GO:0036503">
    <property type="term" value="P:ERAD pathway"/>
    <property type="evidence" value="ECO:0007669"/>
    <property type="project" value="TreeGrafter"/>
</dbReference>
<evidence type="ECO:0000313" key="11">
    <source>
        <dbReference type="Proteomes" id="UP000005666"/>
    </source>
</evidence>
<dbReference type="PANTHER" id="PTHR11073:SF1">
    <property type="entry name" value="CALNEXIN 14D-RELATED"/>
    <property type="match status" value="1"/>
</dbReference>
<keyword evidence="11" id="KW-1185">Reference proteome</keyword>
<protein>
    <recommendedName>
        <fullName evidence="12">Calnexin</fullName>
    </recommendedName>
</protein>
<keyword evidence="6 9" id="KW-0472">Membrane</keyword>
<keyword evidence="4 9" id="KW-0256">Endoplasmic reticulum</keyword>
<dbReference type="PRINTS" id="PR00626">
    <property type="entry name" value="CALRETICULIN"/>
</dbReference>
<evidence type="ECO:0000256" key="3">
    <source>
        <dbReference type="ARBA" id="ARBA00022692"/>
    </source>
</evidence>
<dbReference type="OMA" id="MLIDNIY"/>
<feature type="signal peptide" evidence="9">
    <location>
        <begin position="1"/>
        <end position="24"/>
    </location>
</feature>
<keyword evidence="9" id="KW-0732">Signal</keyword>
<dbReference type="FunFam" id="2.10.250.10:FF:000001">
    <property type="entry name" value="Calnexin homolog"/>
    <property type="match status" value="1"/>
</dbReference>
<dbReference type="InterPro" id="IPR001580">
    <property type="entry name" value="Calret/calnex"/>
</dbReference>
<evidence type="ECO:0000313" key="10">
    <source>
        <dbReference type="EMBL" id="CCE65798.1"/>
    </source>
</evidence>
<dbReference type="HOGENOM" id="CLU_018224_1_2_1"/>
<evidence type="ECO:0000256" key="5">
    <source>
        <dbReference type="ARBA" id="ARBA00022989"/>
    </source>
</evidence>
<dbReference type="PANTHER" id="PTHR11073">
    <property type="entry name" value="CALRETICULIN AND CALNEXIN"/>
    <property type="match status" value="1"/>
</dbReference>
<name>G8C0X0_TETPH</name>
<dbReference type="RefSeq" id="XP_003688232.1">
    <property type="nucleotide sequence ID" value="XM_003688184.1"/>
</dbReference>
<dbReference type="SUPFAM" id="SSF63887">
    <property type="entry name" value="P-domain of calnexin/calreticulin"/>
    <property type="match status" value="1"/>
</dbReference>
<evidence type="ECO:0000256" key="4">
    <source>
        <dbReference type="ARBA" id="ARBA00022824"/>
    </source>
</evidence>
<reference evidence="10 11" key="1">
    <citation type="journal article" date="2011" name="Proc. Natl. Acad. Sci. U.S.A.">
        <title>Evolutionary erosion of yeast sex chromosomes by mating-type switching accidents.</title>
        <authorList>
            <person name="Gordon J.L."/>
            <person name="Armisen D."/>
            <person name="Proux-Wera E."/>
            <person name="Oheigeartaigh S.S."/>
            <person name="Byrne K.P."/>
            <person name="Wolfe K.H."/>
        </authorList>
    </citation>
    <scope>NUCLEOTIDE SEQUENCE [LARGE SCALE GENOMIC DNA]</scope>
    <source>
        <strain evidence="11">ATCC 24235 / CBS 4417 / NBRC 1672 / NRRL Y-8282 / UCD 70-5</strain>
    </source>
</reference>
<dbReference type="GO" id="GO:0051082">
    <property type="term" value="F:unfolded protein binding"/>
    <property type="evidence" value="ECO:0007669"/>
    <property type="project" value="InterPro"/>
</dbReference>
<accession>G8C0X0</accession>
<dbReference type="AlphaFoldDB" id="G8C0X0"/>
<dbReference type="InterPro" id="IPR013320">
    <property type="entry name" value="ConA-like_dom_sf"/>
</dbReference>
<dbReference type="GeneID" id="11532059"/>
<dbReference type="GO" id="GO:0005789">
    <property type="term" value="C:endoplasmic reticulum membrane"/>
    <property type="evidence" value="ECO:0007669"/>
    <property type="project" value="UniProtKB-SubCell"/>
</dbReference>
<dbReference type="KEGG" id="tpf:TPHA_0N00170"/>
<dbReference type="GO" id="GO:0006457">
    <property type="term" value="P:protein folding"/>
    <property type="evidence" value="ECO:0007669"/>
    <property type="project" value="InterPro"/>
</dbReference>
<evidence type="ECO:0000256" key="8">
    <source>
        <dbReference type="PIRSR" id="PIRSR601580-3"/>
    </source>
</evidence>
<comment type="subcellular location">
    <subcellularLocation>
        <location evidence="1">Endoplasmic reticulum membrane</location>
        <topology evidence="1">Single-pass membrane protein</topology>
    </subcellularLocation>
</comment>
<dbReference type="PROSITE" id="PS00803">
    <property type="entry name" value="CALRETICULIN_1"/>
    <property type="match status" value="1"/>
</dbReference>
<dbReference type="Gene3D" id="2.60.120.200">
    <property type="match status" value="1"/>
</dbReference>
<dbReference type="GO" id="GO:0005509">
    <property type="term" value="F:calcium ion binding"/>
    <property type="evidence" value="ECO:0007669"/>
    <property type="project" value="InterPro"/>
</dbReference>
<keyword evidence="8" id="KW-1015">Disulfide bond</keyword>
<sequence length="560" mass="65519">MNIFYSLVCYFKVFLLFFADYTNAERSKFLFEHPELPSNEFQLRNSSFWEPFEGYDGTHKIFGESWISSNYTNKKNNKQNFPSRWTLASAKKLPGFINDTSLTLKDKGEYAMIGHRLDKPIKLDGSNTLVIQYEVKLQDELKCGGAFIKLFPKMMKEDLLNYNLGNIQQKHNQIIFGPDKCIPNFNGLRFGLNRKNPFTEEYELRQLKYPPISKLDNEFKTHLYTLILDSTNQLFEVRIDGKVYTAGNLNDEELFSPGFGSPKFIYDYESEKPEDWDDRILIPDPSAVKPEDWDEEAPYKIIEPDAQKPEEWDESISEYISDPNRSEPSWWNEEVDGEWVAPTIKNPSCYTKSGCGEWKPKMVKNKNYKGKWNQPMIENENYMGEWIPKLVENPWYYEDLTPSIFEEEIGTIVFEFFSGSTNMMFDNVYIGESISEAEQIGNSTFLPKSKLESKEFMLMNQKILDKSRQPLDPNDNYESESSPDNLFDIFFDYIFSRIENGEINFMHIASTIFVIILMALFSQLLNKTTESIEEQEDNTEIINEKENIAIKENPLKIRKK</sequence>
<dbReference type="STRING" id="1071381.G8C0X0"/>
<feature type="chain" id="PRO_5003508791" description="Calnexin" evidence="9">
    <location>
        <begin position="25"/>
        <end position="560"/>
    </location>
</feature>
<keyword evidence="7 9" id="KW-0143">Chaperone</keyword>
<dbReference type="PROSITE" id="PS00805">
    <property type="entry name" value="CALRETICULIN_REPEAT"/>
    <property type="match status" value="1"/>
</dbReference>
<dbReference type="InterPro" id="IPR018124">
    <property type="entry name" value="Calret/calnex_CS"/>
</dbReference>
<proteinExistence type="inferred from homology"/>
<dbReference type="Gene3D" id="2.10.250.10">
    <property type="entry name" value="Calreticulin/calnexin, P domain"/>
    <property type="match status" value="1"/>
</dbReference>
<dbReference type="eggNOG" id="KOG0675">
    <property type="taxonomic scope" value="Eukaryota"/>
</dbReference>
<dbReference type="OrthoDB" id="1938156at2759"/>
<feature type="disulfide bond" evidence="8">
    <location>
        <begin position="143"/>
        <end position="181"/>
    </location>
</feature>
<dbReference type="Proteomes" id="UP000005666">
    <property type="component" value="Chromosome 14"/>
</dbReference>
<dbReference type="InterPro" id="IPR009033">
    <property type="entry name" value="Calreticulin/calnexin_P_dom_sf"/>
</dbReference>
<keyword evidence="5 9" id="KW-1133">Transmembrane helix</keyword>
<evidence type="ECO:0000256" key="1">
    <source>
        <dbReference type="ARBA" id="ARBA00004389"/>
    </source>
</evidence>
<evidence type="ECO:0008006" key="12">
    <source>
        <dbReference type="Google" id="ProtNLM"/>
    </source>
</evidence>
<evidence type="ECO:0000256" key="2">
    <source>
        <dbReference type="ARBA" id="ARBA00010983"/>
    </source>
</evidence>